<dbReference type="EMBL" id="CP017147">
    <property type="protein sequence ID" value="AOO79873.1"/>
    <property type="molecule type" value="Genomic_DNA"/>
</dbReference>
<dbReference type="InterPro" id="IPR000073">
    <property type="entry name" value="AB_hydrolase_1"/>
</dbReference>
<keyword evidence="2" id="KW-0378">Hydrolase</keyword>
<keyword evidence="3" id="KW-1185">Reference proteome</keyword>
<dbReference type="PRINTS" id="PR00111">
    <property type="entry name" value="ABHYDROLASE"/>
</dbReference>
<dbReference type="STRING" id="1526658.BHK69_04690"/>
<dbReference type="GO" id="GO:0016787">
    <property type="term" value="F:hydrolase activity"/>
    <property type="evidence" value="ECO:0007669"/>
    <property type="project" value="UniProtKB-KW"/>
</dbReference>
<organism evidence="2 3">
    <name type="scientific">Bosea vaviloviae</name>
    <dbReference type="NCBI Taxonomy" id="1526658"/>
    <lineage>
        <taxon>Bacteria</taxon>
        <taxon>Pseudomonadati</taxon>
        <taxon>Pseudomonadota</taxon>
        <taxon>Alphaproteobacteria</taxon>
        <taxon>Hyphomicrobiales</taxon>
        <taxon>Boseaceae</taxon>
        <taxon>Bosea</taxon>
    </lineage>
</organism>
<dbReference type="OrthoDB" id="7267294at2"/>
<dbReference type="KEGG" id="bvv:BHK69_04690"/>
<dbReference type="InterPro" id="IPR050266">
    <property type="entry name" value="AB_hydrolase_sf"/>
</dbReference>
<proteinExistence type="predicted"/>
<protein>
    <submittedName>
        <fullName evidence="2">Alpha/beta hydrolase</fullName>
    </submittedName>
</protein>
<dbReference type="SUPFAM" id="SSF53474">
    <property type="entry name" value="alpha/beta-Hydrolases"/>
    <property type="match status" value="1"/>
</dbReference>
<name>A0A1D7TXN2_9HYPH</name>
<sequence length="254" mass="26760">MKSFTVPAADAGLRYHDIAGEGPALLFIHGLGCASSCDYPSVAADAALRGRRMLLVDLLGSGFSDRPTGFGYTIEDHARSIVALTEHLRLTELDLFGHSMGGAVAITAARMLGERLRRLVLGEPNLEPGGGFFSRRIAAMTECDYIERGHDELVQASRSEGNAIWAASLAISAPYAAHRGACSLVAGSIPSWREMLAELPQPRCVLFGEATLPSSDAEGLPRLGVNVAIIPAAGHAMAWENPAGLAQAIARALS</sequence>
<dbReference type="AlphaFoldDB" id="A0A1D7TXN2"/>
<dbReference type="PANTHER" id="PTHR43798">
    <property type="entry name" value="MONOACYLGLYCEROL LIPASE"/>
    <property type="match status" value="1"/>
</dbReference>
<dbReference type="Gene3D" id="3.40.50.1820">
    <property type="entry name" value="alpha/beta hydrolase"/>
    <property type="match status" value="1"/>
</dbReference>
<gene>
    <name evidence="2" type="ORF">BHK69_04690</name>
</gene>
<dbReference type="InterPro" id="IPR029058">
    <property type="entry name" value="AB_hydrolase_fold"/>
</dbReference>
<dbReference type="Pfam" id="PF00561">
    <property type="entry name" value="Abhydrolase_1"/>
    <property type="match status" value="1"/>
</dbReference>
<dbReference type="GO" id="GO:0016020">
    <property type="term" value="C:membrane"/>
    <property type="evidence" value="ECO:0007669"/>
    <property type="project" value="TreeGrafter"/>
</dbReference>
<dbReference type="RefSeq" id="WP_069689095.1">
    <property type="nucleotide sequence ID" value="NZ_CP017147.1"/>
</dbReference>
<evidence type="ECO:0000313" key="3">
    <source>
        <dbReference type="Proteomes" id="UP000094969"/>
    </source>
</evidence>
<dbReference type="PANTHER" id="PTHR43798:SF33">
    <property type="entry name" value="HYDROLASE, PUTATIVE (AFU_ORTHOLOGUE AFUA_2G14860)-RELATED"/>
    <property type="match status" value="1"/>
</dbReference>
<evidence type="ECO:0000259" key="1">
    <source>
        <dbReference type="Pfam" id="PF00561"/>
    </source>
</evidence>
<dbReference type="Proteomes" id="UP000094969">
    <property type="component" value="Chromosome"/>
</dbReference>
<feature type="domain" description="AB hydrolase-1" evidence="1">
    <location>
        <begin position="23"/>
        <end position="124"/>
    </location>
</feature>
<evidence type="ECO:0000313" key="2">
    <source>
        <dbReference type="EMBL" id="AOO79873.1"/>
    </source>
</evidence>
<accession>A0A1D7TXN2</accession>
<reference evidence="2 3" key="1">
    <citation type="journal article" date="2015" name="Antonie Van Leeuwenhoek">
        <title>Bosea vaviloviae sp. nov., a new species of slow-growing rhizobia isolated from nodules of the relict species Vavilovia formosa (Stev.) Fed.</title>
        <authorList>
            <person name="Safronova V.I."/>
            <person name="Kuznetsova I.G."/>
            <person name="Sazanova A.L."/>
            <person name="Kimeklis A.K."/>
            <person name="Belimov A.A."/>
            <person name="Andronov E.E."/>
            <person name="Pinaev A.G."/>
            <person name="Chizhevskaya E.P."/>
            <person name="Pukhaev A.R."/>
            <person name="Popov K.P."/>
            <person name="Willems A."/>
            <person name="Tikhonovich I.A."/>
        </authorList>
    </citation>
    <scope>NUCLEOTIDE SEQUENCE [LARGE SCALE GENOMIC DNA]</scope>
    <source>
        <strain evidence="2 3">Vaf18</strain>
    </source>
</reference>